<evidence type="ECO:0000313" key="1">
    <source>
        <dbReference type="EMBL" id="OIQ71064.1"/>
    </source>
</evidence>
<protein>
    <submittedName>
        <fullName evidence="1">Uncharacterized protein</fullName>
    </submittedName>
</protein>
<comment type="caution">
    <text evidence="1">The sequence shown here is derived from an EMBL/GenBank/DDBJ whole genome shotgun (WGS) entry which is preliminary data.</text>
</comment>
<proteinExistence type="predicted"/>
<reference evidence="1" key="1">
    <citation type="submission" date="2016-10" db="EMBL/GenBank/DDBJ databases">
        <title>Sequence of Gallionella enrichment culture.</title>
        <authorList>
            <person name="Poehlein A."/>
            <person name="Muehling M."/>
            <person name="Daniel R."/>
        </authorList>
    </citation>
    <scope>NUCLEOTIDE SEQUENCE</scope>
</reference>
<sequence length="116" mass="12081">MLNSGPPELPLLIEASVWKKSSYDPFSVRPLAETIPAVTEKPCPSGLPIAITQAPTRIASLSPSVTNGNGLAAATFSSAISVALSIPTTLAFSEVPSMNWISMSSAPSITWLLVTI</sequence>
<gene>
    <name evidence="1" type="ORF">GALL_473200</name>
</gene>
<dbReference type="AlphaFoldDB" id="A0A1J5PJS5"/>
<dbReference type="EMBL" id="MLJW01003895">
    <property type="protein sequence ID" value="OIQ71064.1"/>
    <property type="molecule type" value="Genomic_DNA"/>
</dbReference>
<organism evidence="1">
    <name type="scientific">mine drainage metagenome</name>
    <dbReference type="NCBI Taxonomy" id="410659"/>
    <lineage>
        <taxon>unclassified sequences</taxon>
        <taxon>metagenomes</taxon>
        <taxon>ecological metagenomes</taxon>
    </lineage>
</organism>
<name>A0A1J5PJS5_9ZZZZ</name>
<accession>A0A1J5PJS5</accession>